<evidence type="ECO:0000313" key="2">
    <source>
        <dbReference type="EMBL" id="AWB65053.1"/>
    </source>
</evidence>
<accession>A0A2S0VLH1</accession>
<name>A0A2S0VLH1_9ALTE</name>
<sequence>MKKLLTNLKLVFSVASVCVACYSTTAQANIFKGDELFTKQNYKAAFKEYAKSANIGSPHAYYQMGTMYHKGLGVGQDSISALIWFSLAAEYQFNDSEQILKKMINALPTDQRAFFEQLVFSFQEKFGKQKIQQKYYPELITTNLATKVTFGGDGTLESQYQTADELFGAIDSGFSDSFEVEPVSFGFEDEEGAISESYDDPSQSKDPLQDFFNRPYFLIVDYDVAPDGSVRNMTPIQTIGYPRRALENLETQTFPQPTFNGKRVNFVNRTYMGMATYSKFQMSDENERLYDRVRRLAKKLKASQALDDKYQYAMALLNFTWLKQEEGEALSLLEEAAKAGHPKAQFEYGLKLYREQTNPAEAIHWIAKASQYGLVQAEYRLARILQDSPWVVADEKKALFWYEMAANKQHEPAILKSIELKLLANDKSLHNQKQAVEMLSQLADKKHNHPTFNYLVAVSHLGGEYRDFTKVVKHMRKAIDLGEDLNWDVSAWEEQLASWTTGTVYISEESQ</sequence>
<dbReference type="SMART" id="SM00671">
    <property type="entry name" value="SEL1"/>
    <property type="match status" value="6"/>
</dbReference>
<protein>
    <submittedName>
        <fullName evidence="2">Sel1 repeat family protein</fullName>
    </submittedName>
</protein>
<dbReference type="InterPro" id="IPR050767">
    <property type="entry name" value="Sel1_AlgK"/>
</dbReference>
<dbReference type="InterPro" id="IPR011990">
    <property type="entry name" value="TPR-like_helical_dom_sf"/>
</dbReference>
<evidence type="ECO:0000313" key="3">
    <source>
        <dbReference type="Proteomes" id="UP000244441"/>
    </source>
</evidence>
<gene>
    <name evidence="2" type="ORF">C2869_00730</name>
</gene>
<evidence type="ECO:0000256" key="1">
    <source>
        <dbReference type="SAM" id="SignalP"/>
    </source>
</evidence>
<feature type="chain" id="PRO_5015478532" evidence="1">
    <location>
        <begin position="29"/>
        <end position="511"/>
    </location>
</feature>
<dbReference type="PANTHER" id="PTHR11102:SF160">
    <property type="entry name" value="ERAD-ASSOCIATED E3 UBIQUITIN-PROTEIN LIGASE COMPONENT HRD3"/>
    <property type="match status" value="1"/>
</dbReference>
<dbReference type="InterPro" id="IPR006597">
    <property type="entry name" value="Sel1-like"/>
</dbReference>
<dbReference type="SUPFAM" id="SSF81901">
    <property type="entry name" value="HCP-like"/>
    <property type="match status" value="2"/>
</dbReference>
<feature type="signal peptide" evidence="1">
    <location>
        <begin position="1"/>
        <end position="28"/>
    </location>
</feature>
<dbReference type="EMBL" id="CP026604">
    <property type="protein sequence ID" value="AWB65053.1"/>
    <property type="molecule type" value="Genomic_DNA"/>
</dbReference>
<keyword evidence="3" id="KW-1185">Reference proteome</keyword>
<reference evidence="2 3" key="1">
    <citation type="submission" date="2018-01" db="EMBL/GenBank/DDBJ databases">
        <title>Genome sequence of a Cantenovulum-like bacteria.</title>
        <authorList>
            <person name="Tan W.R."/>
            <person name="Lau N.-S."/>
            <person name="Go F."/>
            <person name="Amirul A.-A.A."/>
        </authorList>
    </citation>
    <scope>NUCLEOTIDE SEQUENCE [LARGE SCALE GENOMIC DNA]</scope>
    <source>
        <strain evidence="2 3">CCB-QB4</strain>
    </source>
</reference>
<dbReference type="PANTHER" id="PTHR11102">
    <property type="entry name" value="SEL-1-LIKE PROTEIN"/>
    <property type="match status" value="1"/>
</dbReference>
<organism evidence="2 3">
    <name type="scientific">Saccharobesus litoralis</name>
    <dbReference type="NCBI Taxonomy" id="2172099"/>
    <lineage>
        <taxon>Bacteria</taxon>
        <taxon>Pseudomonadati</taxon>
        <taxon>Pseudomonadota</taxon>
        <taxon>Gammaproteobacteria</taxon>
        <taxon>Alteromonadales</taxon>
        <taxon>Alteromonadaceae</taxon>
        <taxon>Saccharobesus</taxon>
    </lineage>
</organism>
<dbReference type="Pfam" id="PF08238">
    <property type="entry name" value="Sel1"/>
    <property type="match status" value="4"/>
</dbReference>
<dbReference type="Proteomes" id="UP000244441">
    <property type="component" value="Chromosome"/>
</dbReference>
<dbReference type="AlphaFoldDB" id="A0A2S0VLH1"/>
<keyword evidence="1" id="KW-0732">Signal</keyword>
<dbReference type="Gene3D" id="1.25.40.10">
    <property type="entry name" value="Tetratricopeptide repeat domain"/>
    <property type="match status" value="2"/>
</dbReference>
<dbReference type="KEGG" id="cate:C2869_00730"/>
<dbReference type="OrthoDB" id="6378251at2"/>
<dbReference type="RefSeq" id="WP_108601132.1">
    <property type="nucleotide sequence ID" value="NZ_CP026604.1"/>
</dbReference>
<proteinExistence type="predicted"/>